<name>K6Y199_9ALTE</name>
<gene>
    <name evidence="1" type="ORF">GARC_0715</name>
</gene>
<sequence length="38" mass="4407">MSHDQSVILDLGFKYTLKSELINVAFDNLLLDYIFCNI</sequence>
<proteinExistence type="predicted"/>
<dbReference type="EMBL" id="BAEO01000009">
    <property type="protein sequence ID" value="GAC17696.1"/>
    <property type="molecule type" value="Genomic_DNA"/>
</dbReference>
<reference evidence="1 2" key="1">
    <citation type="journal article" date="2017" name="Antonie Van Leeuwenhoek">
        <title>Rhizobium rhizosphaerae sp. nov., a novel species isolated from rice rhizosphere.</title>
        <authorList>
            <person name="Zhao J.J."/>
            <person name="Zhang J."/>
            <person name="Zhang R.J."/>
            <person name="Zhang C.W."/>
            <person name="Yin H.Q."/>
            <person name="Zhang X.X."/>
        </authorList>
    </citation>
    <scope>NUCLEOTIDE SEQUENCE [LARGE SCALE GENOMIC DNA]</scope>
    <source>
        <strain evidence="1 2">BSs20135</strain>
    </source>
</reference>
<organism evidence="1 2">
    <name type="scientific">Paraglaciecola arctica BSs20135</name>
    <dbReference type="NCBI Taxonomy" id="493475"/>
    <lineage>
        <taxon>Bacteria</taxon>
        <taxon>Pseudomonadati</taxon>
        <taxon>Pseudomonadota</taxon>
        <taxon>Gammaproteobacteria</taxon>
        <taxon>Alteromonadales</taxon>
        <taxon>Alteromonadaceae</taxon>
        <taxon>Paraglaciecola</taxon>
    </lineage>
</organism>
<keyword evidence="2" id="KW-1185">Reference proteome</keyword>
<accession>K6Y199</accession>
<evidence type="ECO:0000313" key="1">
    <source>
        <dbReference type="EMBL" id="GAC17696.1"/>
    </source>
</evidence>
<dbReference type="AlphaFoldDB" id="K6Y199"/>
<dbReference type="Proteomes" id="UP000006327">
    <property type="component" value="Unassembled WGS sequence"/>
</dbReference>
<comment type="caution">
    <text evidence="1">The sequence shown here is derived from an EMBL/GenBank/DDBJ whole genome shotgun (WGS) entry which is preliminary data.</text>
</comment>
<evidence type="ECO:0000313" key="2">
    <source>
        <dbReference type="Proteomes" id="UP000006327"/>
    </source>
</evidence>
<protein>
    <submittedName>
        <fullName evidence="1">Uncharacterized protein</fullName>
    </submittedName>
</protein>